<dbReference type="PANTHER" id="PTHR33112">
    <property type="entry name" value="DOMAIN PROTEIN, PUTATIVE-RELATED"/>
    <property type="match status" value="1"/>
</dbReference>
<dbReference type="InterPro" id="IPR010730">
    <property type="entry name" value="HET"/>
</dbReference>
<accession>A0AA39Y9L4</accession>
<feature type="domain" description="Heterokaryon incompatibility" evidence="1">
    <location>
        <begin position="247"/>
        <end position="408"/>
    </location>
</feature>
<dbReference type="PANTHER" id="PTHR33112:SF16">
    <property type="entry name" value="HETEROKARYON INCOMPATIBILITY DOMAIN-CONTAINING PROTEIN"/>
    <property type="match status" value="1"/>
</dbReference>
<protein>
    <submittedName>
        <fullName evidence="2">Heterokaryon incompatibility protein-domain-containing protein</fullName>
    </submittedName>
</protein>
<evidence type="ECO:0000313" key="2">
    <source>
        <dbReference type="EMBL" id="KAK0647025.1"/>
    </source>
</evidence>
<comment type="caution">
    <text evidence="2">The sequence shown here is derived from an EMBL/GenBank/DDBJ whole genome shotgun (WGS) entry which is preliminary data.</text>
</comment>
<proteinExistence type="predicted"/>
<gene>
    <name evidence="2" type="ORF">B0T16DRAFT_376070</name>
</gene>
<evidence type="ECO:0000313" key="3">
    <source>
        <dbReference type="Proteomes" id="UP001174936"/>
    </source>
</evidence>
<evidence type="ECO:0000259" key="1">
    <source>
        <dbReference type="Pfam" id="PF06985"/>
    </source>
</evidence>
<name>A0AA39Y9L4_9PEZI</name>
<dbReference type="EMBL" id="JAULSV010000004">
    <property type="protein sequence ID" value="KAK0647025.1"/>
    <property type="molecule type" value="Genomic_DNA"/>
</dbReference>
<dbReference type="Proteomes" id="UP001174936">
    <property type="component" value="Unassembled WGS sequence"/>
</dbReference>
<dbReference type="AlphaFoldDB" id="A0AA39Y9L4"/>
<sequence length="536" mass="60808">MTLPAGLNSFCKRCKVLSFNDAAHKGFQATSAHDGEPQLRFHKGGERAKAFRLDFCLGDHYPDLPNLSKSSAEGCQSCEFIKAAILWEDSRRCIEDLIRIDLTRRSMVAVEVPRTRFTLQLQYWWHDHTESKAEHQGLSCLEILVNLPISRTDNTVYIQCPLEYGQGAAGRWLRLQPPIPSPLDGRVVEWMNSKLSDCLRHRHSTIRPPFCPDRLLDIRQSVTRLVLKDEVLKEGFERGSLKCSPRYAALSYCWGSGRQSEQLKTTKATLAQHRNGISDAEMTPVLRDAIRVAKALEIPYLWIDALCILQDADDSSDWVEQCQLMGSIYGSSTVTLRPLASRCCQEGFLTPKTLPTLSIPFQSRINPTKNGFYSTYVSHASITLRNSDKRAWDEERSVLETRGWALQESILPARVLSFGQSMIDFRCDDGCQLYGHLQSEPNLSTFTIGCLQRVRGTDQRLIHSYWNDVIVRKASRRNFTKVSDTLPALSGLAKAFRERLGIDETDYVAGMWKQNLLSDLMWTPNLNRTDRRTAGA</sequence>
<keyword evidence="3" id="KW-1185">Reference proteome</keyword>
<reference evidence="2" key="1">
    <citation type="submission" date="2023-06" db="EMBL/GenBank/DDBJ databases">
        <title>Genome-scale phylogeny and comparative genomics of the fungal order Sordariales.</title>
        <authorList>
            <consortium name="Lawrence Berkeley National Laboratory"/>
            <person name="Hensen N."/>
            <person name="Bonometti L."/>
            <person name="Westerberg I."/>
            <person name="Brannstrom I.O."/>
            <person name="Guillou S."/>
            <person name="Cros-Aarteil S."/>
            <person name="Calhoun S."/>
            <person name="Haridas S."/>
            <person name="Kuo A."/>
            <person name="Mondo S."/>
            <person name="Pangilinan J."/>
            <person name="Riley R."/>
            <person name="Labutti K."/>
            <person name="Andreopoulos B."/>
            <person name="Lipzen A."/>
            <person name="Chen C."/>
            <person name="Yanf M."/>
            <person name="Daum C."/>
            <person name="Ng V."/>
            <person name="Clum A."/>
            <person name="Steindorff A."/>
            <person name="Ohm R."/>
            <person name="Martin F."/>
            <person name="Silar P."/>
            <person name="Natvig D."/>
            <person name="Lalanne C."/>
            <person name="Gautier V."/>
            <person name="Ament-Velasquez S.L."/>
            <person name="Kruys A."/>
            <person name="Hutchinson M.I."/>
            <person name="Powell A.J."/>
            <person name="Barry K."/>
            <person name="Miller A.N."/>
            <person name="Grigoriev I.V."/>
            <person name="Debuchy R."/>
            <person name="Gladieux P."/>
            <person name="Thoren M.H."/>
            <person name="Johannesson H."/>
        </authorList>
    </citation>
    <scope>NUCLEOTIDE SEQUENCE</scope>
    <source>
        <strain evidence="2">SMH2532-1</strain>
    </source>
</reference>
<organism evidence="2 3">
    <name type="scientific">Cercophora newfieldiana</name>
    <dbReference type="NCBI Taxonomy" id="92897"/>
    <lineage>
        <taxon>Eukaryota</taxon>
        <taxon>Fungi</taxon>
        <taxon>Dikarya</taxon>
        <taxon>Ascomycota</taxon>
        <taxon>Pezizomycotina</taxon>
        <taxon>Sordariomycetes</taxon>
        <taxon>Sordariomycetidae</taxon>
        <taxon>Sordariales</taxon>
        <taxon>Lasiosphaeriaceae</taxon>
        <taxon>Cercophora</taxon>
    </lineage>
</organism>
<feature type="non-terminal residue" evidence="2">
    <location>
        <position position="536"/>
    </location>
</feature>
<dbReference type="Pfam" id="PF06985">
    <property type="entry name" value="HET"/>
    <property type="match status" value="1"/>
</dbReference>